<dbReference type="Proteomes" id="UP000176770">
    <property type="component" value="Unassembled WGS sequence"/>
</dbReference>
<gene>
    <name evidence="2" type="ORF">A3F94_01325</name>
</gene>
<dbReference type="Gene3D" id="3.30.9.10">
    <property type="entry name" value="D-Amino Acid Oxidase, subunit A, domain 2"/>
    <property type="match status" value="1"/>
</dbReference>
<proteinExistence type="predicted"/>
<protein>
    <recommendedName>
        <fullName evidence="1">FAD dependent oxidoreductase domain-containing protein</fullName>
    </recommendedName>
</protein>
<dbReference type="SUPFAM" id="SSF51905">
    <property type="entry name" value="FAD/NAD(P)-binding domain"/>
    <property type="match status" value="1"/>
</dbReference>
<dbReference type="STRING" id="1802165.A3F94_01325"/>
<reference evidence="2 3" key="1">
    <citation type="journal article" date="2016" name="Nat. Commun.">
        <title>Thousands of microbial genomes shed light on interconnected biogeochemical processes in an aquifer system.</title>
        <authorList>
            <person name="Anantharaman K."/>
            <person name="Brown C.T."/>
            <person name="Hug L.A."/>
            <person name="Sharon I."/>
            <person name="Castelle C.J."/>
            <person name="Probst A.J."/>
            <person name="Thomas B.C."/>
            <person name="Singh A."/>
            <person name="Wilkins M.J."/>
            <person name="Karaoz U."/>
            <person name="Brodie E.L."/>
            <person name="Williams K.H."/>
            <person name="Hubbard S.S."/>
            <person name="Banfield J.F."/>
        </authorList>
    </citation>
    <scope>NUCLEOTIDE SEQUENCE [LARGE SCALE GENOMIC DNA]</scope>
</reference>
<dbReference type="InterPro" id="IPR052745">
    <property type="entry name" value="G3P_Oxidase/Oxidoreductase"/>
</dbReference>
<dbReference type="InterPro" id="IPR006076">
    <property type="entry name" value="FAD-dep_OxRdtase"/>
</dbReference>
<evidence type="ECO:0000313" key="2">
    <source>
        <dbReference type="EMBL" id="OGZ61808.1"/>
    </source>
</evidence>
<evidence type="ECO:0000259" key="1">
    <source>
        <dbReference type="Pfam" id="PF01266"/>
    </source>
</evidence>
<evidence type="ECO:0000313" key="3">
    <source>
        <dbReference type="Proteomes" id="UP000176770"/>
    </source>
</evidence>
<dbReference type="EMBL" id="MHOK01000016">
    <property type="protein sequence ID" value="OGZ61808.1"/>
    <property type="molecule type" value="Genomic_DNA"/>
</dbReference>
<accession>A0A1G2HIV6</accession>
<organism evidence="2 3">
    <name type="scientific">Candidatus Spechtbacteria bacterium RIFCSPLOWO2_12_FULL_38_22</name>
    <dbReference type="NCBI Taxonomy" id="1802165"/>
    <lineage>
        <taxon>Bacteria</taxon>
        <taxon>Candidatus Spechtiibacteriota</taxon>
    </lineage>
</organism>
<dbReference type="Pfam" id="PF01266">
    <property type="entry name" value="DAO"/>
    <property type="match status" value="1"/>
</dbReference>
<sequence>MRKKVDIAIVGGGVVGFAIARELAMSYPEKKVFVVEKNAYGGMETSARNSGVLHSGIHQNPNFLKSKLAVSGSLKAVKYAKEKNIPLLDSGMLIVVSFRAFRNGLYREILDLFRLMRSARKQGIEIKFVTRRSIKKLAPNIKALVGIFIPAVWVISQGEFVRALELDALRNGAVAFFNSEVTSIEKLEEVYGIHMSGGNILDAEVVINAAGLYADDVAHMAGFDGYTIYPWRGEYYEIVGEKRNLVRRLVYPAVSKKSPSKGIHFSPRTDGRLFIGPNARSVPAKDYYEEDKTPVEVFLKHAIKYLPCLTKDDLVWAYSGIRAKITPDAEESDFIINVDSISPTFVNLIGIESPGLASAMAIAEYVHELLKTAR</sequence>
<dbReference type="AlphaFoldDB" id="A0A1G2HIV6"/>
<comment type="caution">
    <text evidence="2">The sequence shown here is derived from an EMBL/GenBank/DDBJ whole genome shotgun (WGS) entry which is preliminary data.</text>
</comment>
<feature type="domain" description="FAD dependent oxidoreductase" evidence="1">
    <location>
        <begin position="6"/>
        <end position="368"/>
    </location>
</feature>
<dbReference type="Gene3D" id="3.50.50.60">
    <property type="entry name" value="FAD/NAD(P)-binding domain"/>
    <property type="match status" value="1"/>
</dbReference>
<dbReference type="PANTHER" id="PTHR42720">
    <property type="entry name" value="GLYCEROL-3-PHOSPHATE DEHYDROGENASE"/>
    <property type="match status" value="1"/>
</dbReference>
<dbReference type="PANTHER" id="PTHR42720:SF1">
    <property type="entry name" value="GLYCEROL 3-PHOSPHATE OXIDASE"/>
    <property type="match status" value="1"/>
</dbReference>
<name>A0A1G2HIV6_9BACT</name>
<dbReference type="InterPro" id="IPR036188">
    <property type="entry name" value="FAD/NAD-bd_sf"/>
</dbReference>